<dbReference type="Gene3D" id="3.50.50.60">
    <property type="entry name" value="FAD/NAD(P)-binding domain"/>
    <property type="match status" value="3"/>
</dbReference>
<dbReference type="InterPro" id="IPR036188">
    <property type="entry name" value="FAD/NAD-bd_sf"/>
</dbReference>
<dbReference type="SUPFAM" id="SSF51905">
    <property type="entry name" value="FAD/NAD(P)-binding domain"/>
    <property type="match status" value="2"/>
</dbReference>
<dbReference type="PANTHER" id="PTHR40254">
    <property type="entry name" value="BLR0577 PROTEIN"/>
    <property type="match status" value="1"/>
</dbReference>
<feature type="domain" description="FAD-dependent urate hydroxylase HpyO/Asp monooxygenase CreE-like FAD/NAD(P)-binding" evidence="2">
    <location>
        <begin position="41"/>
        <end position="227"/>
    </location>
</feature>
<feature type="compositionally biased region" description="Polar residues" evidence="1">
    <location>
        <begin position="128"/>
        <end position="137"/>
    </location>
</feature>
<name>A0A3B0AZE1_9ACTN</name>
<dbReference type="InterPro" id="IPR038732">
    <property type="entry name" value="HpyO/CreE_NAD-binding"/>
</dbReference>
<dbReference type="Proteomes" id="UP000270343">
    <property type="component" value="Unassembled WGS sequence"/>
</dbReference>
<accession>A0A3B0AZE1</accession>
<keyword evidence="4" id="KW-1185">Reference proteome</keyword>
<dbReference type="Pfam" id="PF13454">
    <property type="entry name" value="NAD_binding_9"/>
    <property type="match status" value="1"/>
</dbReference>
<evidence type="ECO:0000313" key="3">
    <source>
        <dbReference type="EMBL" id="RKN65915.1"/>
    </source>
</evidence>
<dbReference type="AlphaFoldDB" id="A0A3B0AZE1"/>
<evidence type="ECO:0000259" key="2">
    <source>
        <dbReference type="Pfam" id="PF13454"/>
    </source>
</evidence>
<sequence>MRDRLDTHAGTPVEPTAGGRPQRGPCPPHTGVAVLKKRTIAVVGGGAACTAFLAAYARRLSGDVAGASADVIVFEPGKSFGPGIAYAEDADTALLNRPYSAMSVDYGDPGQFRRWLYRQPSARESSDNNEAGENSAGSAPEARPTTRSHFVPRSLFGQYLENVFRQSREDLRLLGSQVTLVPSAVIDLTVETGATGGNRGNGGTESHVLTTADGDRFVADEVVFAIGAIAPSDVYGLTGSAGFVAQPYPLVNSLSQVDRSAEVLVLGAGLTAIDAAVVLADAGRERRITLASRSGRIPDVRTDLGTGELPELIAGARTLLAEGRVSLRSIHELLDSALRLGGTSIREALLPYTDAWSAPELMRHRLENPLPGGLAQRCVGALTPFYSELWRSLPDASRRLFLRDHYRTYNCLRNPMPVTNAHRLLGLHDGGRLAFAKGITSVTQTAGGRFTATFADGRTEHYDAVVNAVGRTNNTAAASASSLTSRLVRNGTFVSHPLGGIRVDPETNQVRGSAGAAFPRLYVIGDLASGEHFHVSSMELVARQAAKVAGQLVPAPDRLLVGAVA</sequence>
<dbReference type="PANTHER" id="PTHR40254:SF1">
    <property type="entry name" value="BLR0577 PROTEIN"/>
    <property type="match status" value="1"/>
</dbReference>
<protein>
    <recommendedName>
        <fullName evidence="2">FAD-dependent urate hydroxylase HpyO/Asp monooxygenase CreE-like FAD/NAD(P)-binding domain-containing protein</fullName>
    </recommendedName>
</protein>
<dbReference type="EMBL" id="RBAM01000010">
    <property type="protein sequence ID" value="RKN65915.1"/>
    <property type="molecule type" value="Genomic_DNA"/>
</dbReference>
<evidence type="ECO:0000313" key="4">
    <source>
        <dbReference type="Proteomes" id="UP000270343"/>
    </source>
</evidence>
<reference evidence="3 4" key="1">
    <citation type="journal article" date="2015" name="Antonie Van Leeuwenhoek">
        <title>Streptomyces klenkii sp. nov., isolated from deep marine sediment.</title>
        <authorList>
            <person name="Veyisoglu A."/>
            <person name="Sahin N."/>
        </authorList>
    </citation>
    <scope>NUCLEOTIDE SEQUENCE [LARGE SCALE GENOMIC DNA]</scope>
    <source>
        <strain evidence="3 4">KCTC 29202</strain>
    </source>
</reference>
<proteinExistence type="predicted"/>
<feature type="region of interest" description="Disordered" evidence="1">
    <location>
        <begin position="1"/>
        <end position="27"/>
    </location>
</feature>
<dbReference type="InterPro" id="IPR052189">
    <property type="entry name" value="L-asp_N-monooxygenase_NS-form"/>
</dbReference>
<feature type="region of interest" description="Disordered" evidence="1">
    <location>
        <begin position="121"/>
        <end position="147"/>
    </location>
</feature>
<gene>
    <name evidence="3" type="ORF">D7231_24185</name>
</gene>
<evidence type="ECO:0000256" key="1">
    <source>
        <dbReference type="SAM" id="MobiDB-lite"/>
    </source>
</evidence>
<comment type="caution">
    <text evidence="3">The sequence shown here is derived from an EMBL/GenBank/DDBJ whole genome shotgun (WGS) entry which is preliminary data.</text>
</comment>
<organism evidence="3 4">
    <name type="scientific">Streptomyces klenkii</name>
    <dbReference type="NCBI Taxonomy" id="1420899"/>
    <lineage>
        <taxon>Bacteria</taxon>
        <taxon>Bacillati</taxon>
        <taxon>Actinomycetota</taxon>
        <taxon>Actinomycetes</taxon>
        <taxon>Kitasatosporales</taxon>
        <taxon>Streptomycetaceae</taxon>
        <taxon>Streptomyces</taxon>
    </lineage>
</organism>